<evidence type="ECO:0008006" key="3">
    <source>
        <dbReference type="Google" id="ProtNLM"/>
    </source>
</evidence>
<dbReference type="Proteomes" id="UP000187485">
    <property type="component" value="Unassembled WGS sequence"/>
</dbReference>
<reference evidence="2" key="1">
    <citation type="submission" date="2016-12" db="EMBL/GenBank/DDBJ databases">
        <title>Draft Genome Sequences od Carboxydothermus pertinax and islandicus, Hydrogenogenic Carboxydotrophic Bacteria.</title>
        <authorList>
            <person name="Fukuyama Y."/>
            <person name="Ohmae K."/>
            <person name="Yoneda Y."/>
            <person name="Yoshida T."/>
            <person name="Sako Y."/>
        </authorList>
    </citation>
    <scope>NUCLEOTIDE SEQUENCE [LARGE SCALE GENOMIC DNA]</scope>
    <source>
        <strain evidence="2">Ug1</strain>
    </source>
</reference>
<dbReference type="STRING" id="870242.cpu_09500"/>
<proteinExistence type="predicted"/>
<dbReference type="AlphaFoldDB" id="A0A1L8CU44"/>
<protein>
    <recommendedName>
        <fullName evidence="3">DUF1540 domain-containing protein</fullName>
    </recommendedName>
</protein>
<evidence type="ECO:0000313" key="1">
    <source>
        <dbReference type="EMBL" id="GAV22440.1"/>
    </source>
</evidence>
<dbReference type="EMBL" id="BDJK01000013">
    <property type="protein sequence ID" value="GAV22440.1"/>
    <property type="molecule type" value="Genomic_DNA"/>
</dbReference>
<evidence type="ECO:0000313" key="2">
    <source>
        <dbReference type="Proteomes" id="UP000187485"/>
    </source>
</evidence>
<gene>
    <name evidence="1" type="ORF">cpu_09500</name>
</gene>
<sequence length="59" mass="7043">MKIHCQSECLHEVNGFCNQEKVELKQEGLMVICSSFVRRIPDKDTTTVFYYHYNDNLWT</sequence>
<organism evidence="1 2">
    <name type="scientific">Carboxydothermus pertinax</name>
    <dbReference type="NCBI Taxonomy" id="870242"/>
    <lineage>
        <taxon>Bacteria</taxon>
        <taxon>Bacillati</taxon>
        <taxon>Bacillota</taxon>
        <taxon>Clostridia</taxon>
        <taxon>Thermoanaerobacterales</taxon>
        <taxon>Thermoanaerobacteraceae</taxon>
        <taxon>Carboxydothermus</taxon>
    </lineage>
</organism>
<accession>A0A1L8CU44</accession>
<name>A0A1L8CU44_9THEO</name>
<keyword evidence="2" id="KW-1185">Reference proteome</keyword>
<comment type="caution">
    <text evidence="1">The sequence shown here is derived from an EMBL/GenBank/DDBJ whole genome shotgun (WGS) entry which is preliminary data.</text>
</comment>